<dbReference type="Proteomes" id="UP001595818">
    <property type="component" value="Unassembled WGS sequence"/>
</dbReference>
<dbReference type="PRINTS" id="PR01438">
    <property type="entry name" value="UNVRSLSTRESS"/>
</dbReference>
<name>A0ABV9T1T1_9BACT</name>
<dbReference type="PANTHER" id="PTHR46268:SF6">
    <property type="entry name" value="UNIVERSAL STRESS PROTEIN UP12"/>
    <property type="match status" value="1"/>
</dbReference>
<dbReference type="Pfam" id="PF00582">
    <property type="entry name" value="Usp"/>
    <property type="match status" value="2"/>
</dbReference>
<protein>
    <submittedName>
        <fullName evidence="3">Universal stress protein</fullName>
    </submittedName>
</protein>
<sequence length="285" mass="31989">MKKILVPTDFSPYADAALEFARTIAQKTQAEILLMHVYLTPVNWSKLSIEQEKLFPDTRAAIKQARILLADRVRDTTAQGIAATDYLHFSDGKEQLIKFLGLDSIEMIVMGSHGKYGFKQHVLGSNTYTVLRKSHLPVLVVRETHKAFQLKKVILATDFKIESGRAFQKISDMVRLIGAEPELLYVNTPADFLENSQIMQLADGFLAQFGSYTYPVHIYSAYKVERGIIQFAQNTGADAVAIITHGRNDLQQLFSPSVTENLISYLDLPVLSLNITLPEDKVSRI</sequence>
<dbReference type="Gene3D" id="3.40.50.620">
    <property type="entry name" value="HUPs"/>
    <property type="match status" value="2"/>
</dbReference>
<feature type="domain" description="UspA" evidence="2">
    <location>
        <begin position="1"/>
        <end position="142"/>
    </location>
</feature>
<dbReference type="InterPro" id="IPR006016">
    <property type="entry name" value="UspA"/>
</dbReference>
<accession>A0ABV9T1T1</accession>
<dbReference type="SUPFAM" id="SSF52402">
    <property type="entry name" value="Adenine nucleotide alpha hydrolases-like"/>
    <property type="match status" value="2"/>
</dbReference>
<organism evidence="3 4">
    <name type="scientific">Negadavirga shengliensis</name>
    <dbReference type="NCBI Taxonomy" id="1389218"/>
    <lineage>
        <taxon>Bacteria</taxon>
        <taxon>Pseudomonadati</taxon>
        <taxon>Bacteroidota</taxon>
        <taxon>Cytophagia</taxon>
        <taxon>Cytophagales</taxon>
        <taxon>Cyclobacteriaceae</taxon>
        <taxon>Negadavirga</taxon>
    </lineage>
</organism>
<proteinExistence type="inferred from homology"/>
<dbReference type="CDD" id="cd00293">
    <property type="entry name" value="USP-like"/>
    <property type="match status" value="2"/>
</dbReference>
<dbReference type="InterPro" id="IPR014729">
    <property type="entry name" value="Rossmann-like_a/b/a_fold"/>
</dbReference>
<evidence type="ECO:0000256" key="1">
    <source>
        <dbReference type="ARBA" id="ARBA00008791"/>
    </source>
</evidence>
<comment type="caution">
    <text evidence="3">The sequence shown here is derived from an EMBL/GenBank/DDBJ whole genome shotgun (WGS) entry which is preliminary data.</text>
</comment>
<gene>
    <name evidence="3" type="ORF">ACFPFU_12060</name>
</gene>
<dbReference type="RefSeq" id="WP_377064804.1">
    <property type="nucleotide sequence ID" value="NZ_JBHSJJ010000006.1"/>
</dbReference>
<dbReference type="InterPro" id="IPR006015">
    <property type="entry name" value="Universal_stress_UspA"/>
</dbReference>
<comment type="similarity">
    <text evidence="1">Belongs to the universal stress protein A family.</text>
</comment>
<dbReference type="EMBL" id="JBHSJJ010000006">
    <property type="protein sequence ID" value="MFC4872423.1"/>
    <property type="molecule type" value="Genomic_DNA"/>
</dbReference>
<evidence type="ECO:0000313" key="3">
    <source>
        <dbReference type="EMBL" id="MFC4872423.1"/>
    </source>
</evidence>
<evidence type="ECO:0000313" key="4">
    <source>
        <dbReference type="Proteomes" id="UP001595818"/>
    </source>
</evidence>
<feature type="domain" description="UspA" evidence="2">
    <location>
        <begin position="224"/>
        <end position="271"/>
    </location>
</feature>
<dbReference type="PANTHER" id="PTHR46268">
    <property type="entry name" value="STRESS RESPONSE PROTEIN NHAX"/>
    <property type="match status" value="1"/>
</dbReference>
<evidence type="ECO:0000259" key="2">
    <source>
        <dbReference type="Pfam" id="PF00582"/>
    </source>
</evidence>
<keyword evidence="4" id="KW-1185">Reference proteome</keyword>
<reference evidence="4" key="1">
    <citation type="journal article" date="2019" name="Int. J. Syst. Evol. Microbiol.">
        <title>The Global Catalogue of Microorganisms (GCM) 10K type strain sequencing project: providing services to taxonomists for standard genome sequencing and annotation.</title>
        <authorList>
            <consortium name="The Broad Institute Genomics Platform"/>
            <consortium name="The Broad Institute Genome Sequencing Center for Infectious Disease"/>
            <person name="Wu L."/>
            <person name="Ma J."/>
        </authorList>
    </citation>
    <scope>NUCLEOTIDE SEQUENCE [LARGE SCALE GENOMIC DNA]</scope>
    <source>
        <strain evidence="4">CGMCC 4.7466</strain>
    </source>
</reference>